<keyword evidence="2" id="KW-1185">Reference proteome</keyword>
<evidence type="ECO:0000313" key="3">
    <source>
        <dbReference type="WBParaSite" id="PDA_v2.g20254.t1"/>
    </source>
</evidence>
<evidence type="ECO:0000313" key="2">
    <source>
        <dbReference type="Proteomes" id="UP000887578"/>
    </source>
</evidence>
<dbReference type="WBParaSite" id="PDA_v2.g20254.t1">
    <property type="protein sequence ID" value="PDA_v2.g20254.t1"/>
    <property type="gene ID" value="PDA_v2.g20254"/>
</dbReference>
<evidence type="ECO:0000256" key="1">
    <source>
        <dbReference type="SAM" id="MobiDB-lite"/>
    </source>
</evidence>
<sequence length="66" mass="7398">MFEFPRSKKEDTDPEGMQFKASQHLRNPNESSATNNGQRLNGSEAIATTGNNQRPQLPPTNNRANR</sequence>
<name>A0A914PVC1_9BILA</name>
<accession>A0A914PVC1</accession>
<dbReference type="Proteomes" id="UP000887578">
    <property type="component" value="Unplaced"/>
</dbReference>
<organism evidence="2 3">
    <name type="scientific">Panagrolaimus davidi</name>
    <dbReference type="NCBI Taxonomy" id="227884"/>
    <lineage>
        <taxon>Eukaryota</taxon>
        <taxon>Metazoa</taxon>
        <taxon>Ecdysozoa</taxon>
        <taxon>Nematoda</taxon>
        <taxon>Chromadorea</taxon>
        <taxon>Rhabditida</taxon>
        <taxon>Tylenchina</taxon>
        <taxon>Panagrolaimomorpha</taxon>
        <taxon>Panagrolaimoidea</taxon>
        <taxon>Panagrolaimidae</taxon>
        <taxon>Panagrolaimus</taxon>
    </lineage>
</organism>
<reference evidence="3" key="1">
    <citation type="submission" date="2022-11" db="UniProtKB">
        <authorList>
            <consortium name="WormBaseParasite"/>
        </authorList>
    </citation>
    <scope>IDENTIFICATION</scope>
</reference>
<feature type="compositionally biased region" description="Basic and acidic residues" evidence="1">
    <location>
        <begin position="1"/>
        <end position="11"/>
    </location>
</feature>
<dbReference type="AlphaFoldDB" id="A0A914PVC1"/>
<protein>
    <submittedName>
        <fullName evidence="3">Uncharacterized protein</fullName>
    </submittedName>
</protein>
<feature type="region of interest" description="Disordered" evidence="1">
    <location>
        <begin position="1"/>
        <end position="66"/>
    </location>
</feature>
<proteinExistence type="predicted"/>
<feature type="compositionally biased region" description="Polar residues" evidence="1">
    <location>
        <begin position="20"/>
        <end position="66"/>
    </location>
</feature>